<keyword evidence="6 9" id="KW-1133">Transmembrane helix</keyword>
<name>A0ABD0Q5Q1_CIRMR</name>
<keyword evidence="4" id="KW-0106">Calcium</keyword>
<dbReference type="PANTHER" id="PTHR11878:SF69">
    <property type="entry name" value="SODIUM CALCIUM EXCHANGER 1H"/>
    <property type="match status" value="1"/>
</dbReference>
<dbReference type="GO" id="GO:0006816">
    <property type="term" value="P:calcium ion transport"/>
    <property type="evidence" value="ECO:0007669"/>
    <property type="project" value="UniProtKB-KW"/>
</dbReference>
<keyword evidence="7" id="KW-0406">Ion transport</keyword>
<dbReference type="InterPro" id="IPR051171">
    <property type="entry name" value="CaCA"/>
</dbReference>
<comment type="caution">
    <text evidence="11">The sequence shown here is derived from an EMBL/GenBank/DDBJ whole genome shotgun (WGS) entry which is preliminary data.</text>
</comment>
<dbReference type="InterPro" id="IPR044880">
    <property type="entry name" value="NCX_ion-bd_dom_sf"/>
</dbReference>
<dbReference type="Pfam" id="PF01699">
    <property type="entry name" value="Na_Ca_ex"/>
    <property type="match status" value="1"/>
</dbReference>
<keyword evidence="4" id="KW-0109">Calcium transport</keyword>
<evidence type="ECO:0000256" key="4">
    <source>
        <dbReference type="ARBA" id="ARBA00022568"/>
    </source>
</evidence>
<feature type="non-terminal residue" evidence="11">
    <location>
        <position position="1"/>
    </location>
</feature>
<evidence type="ECO:0000256" key="2">
    <source>
        <dbReference type="ARBA" id="ARBA00022448"/>
    </source>
</evidence>
<feature type="domain" description="Sodium/calcium exchanger membrane region" evidence="10">
    <location>
        <begin position="42"/>
        <end position="90"/>
    </location>
</feature>
<feature type="transmembrane region" description="Helical" evidence="9">
    <location>
        <begin position="15"/>
        <end position="34"/>
    </location>
</feature>
<dbReference type="GO" id="GO:0012505">
    <property type="term" value="C:endomembrane system"/>
    <property type="evidence" value="ECO:0007669"/>
    <property type="project" value="UniProtKB-SubCell"/>
</dbReference>
<evidence type="ECO:0000256" key="3">
    <source>
        <dbReference type="ARBA" id="ARBA00022449"/>
    </source>
</evidence>
<evidence type="ECO:0000256" key="5">
    <source>
        <dbReference type="ARBA" id="ARBA00022692"/>
    </source>
</evidence>
<evidence type="ECO:0000313" key="12">
    <source>
        <dbReference type="Proteomes" id="UP001529510"/>
    </source>
</evidence>
<reference evidence="11 12" key="1">
    <citation type="submission" date="2024-05" db="EMBL/GenBank/DDBJ databases">
        <title>Genome sequencing and assembly of Indian major carp, Cirrhinus mrigala (Hamilton, 1822).</title>
        <authorList>
            <person name="Mohindra V."/>
            <person name="Chowdhury L.M."/>
            <person name="Lal K."/>
            <person name="Jena J.K."/>
        </authorList>
    </citation>
    <scope>NUCLEOTIDE SEQUENCE [LARGE SCALE GENOMIC DNA]</scope>
    <source>
        <strain evidence="11">CM1030</strain>
        <tissue evidence="11">Blood</tissue>
    </source>
</reference>
<dbReference type="AlphaFoldDB" id="A0ABD0Q5Q1"/>
<evidence type="ECO:0000256" key="7">
    <source>
        <dbReference type="ARBA" id="ARBA00023065"/>
    </source>
</evidence>
<proteinExistence type="predicted"/>
<evidence type="ECO:0000256" key="8">
    <source>
        <dbReference type="ARBA" id="ARBA00023136"/>
    </source>
</evidence>
<dbReference type="InterPro" id="IPR004836">
    <property type="entry name" value="Na_Ca_Ex"/>
</dbReference>
<keyword evidence="3" id="KW-0050">Antiport</keyword>
<dbReference type="Proteomes" id="UP001529510">
    <property type="component" value="Unassembled WGS sequence"/>
</dbReference>
<dbReference type="PRINTS" id="PR01259">
    <property type="entry name" value="NACAEXCHNGR"/>
</dbReference>
<evidence type="ECO:0000256" key="6">
    <source>
        <dbReference type="ARBA" id="ARBA00022989"/>
    </source>
</evidence>
<comment type="subcellular location">
    <subcellularLocation>
        <location evidence="1">Endomembrane system</location>
        <topology evidence="1">Multi-pass membrane protein</topology>
    </subcellularLocation>
</comment>
<evidence type="ECO:0000256" key="9">
    <source>
        <dbReference type="SAM" id="Phobius"/>
    </source>
</evidence>
<sequence>EDDDDECGEEKMPSCFDYVMHFLTVFWKVLFAFVPPTDYWNGWACFIVSIIMIGVLTAFIGDLASHFGCTIGLKDSVTAVVFVALGTSVP</sequence>
<evidence type="ECO:0000256" key="1">
    <source>
        <dbReference type="ARBA" id="ARBA00004127"/>
    </source>
</evidence>
<dbReference type="GO" id="GO:0015297">
    <property type="term" value="F:antiporter activity"/>
    <property type="evidence" value="ECO:0007669"/>
    <property type="project" value="UniProtKB-KW"/>
</dbReference>
<dbReference type="EMBL" id="JAMKFB020000011">
    <property type="protein sequence ID" value="KAL0180978.1"/>
    <property type="molecule type" value="Genomic_DNA"/>
</dbReference>
<dbReference type="PANTHER" id="PTHR11878">
    <property type="entry name" value="SODIUM/CALCIUM EXCHANGER"/>
    <property type="match status" value="1"/>
</dbReference>
<keyword evidence="5 9" id="KW-0812">Transmembrane</keyword>
<protein>
    <recommendedName>
        <fullName evidence="10">Sodium/calcium exchanger membrane region domain-containing protein</fullName>
    </recommendedName>
</protein>
<keyword evidence="2" id="KW-0813">Transport</keyword>
<organism evidence="11 12">
    <name type="scientific">Cirrhinus mrigala</name>
    <name type="common">Mrigala</name>
    <dbReference type="NCBI Taxonomy" id="683832"/>
    <lineage>
        <taxon>Eukaryota</taxon>
        <taxon>Metazoa</taxon>
        <taxon>Chordata</taxon>
        <taxon>Craniata</taxon>
        <taxon>Vertebrata</taxon>
        <taxon>Euteleostomi</taxon>
        <taxon>Actinopterygii</taxon>
        <taxon>Neopterygii</taxon>
        <taxon>Teleostei</taxon>
        <taxon>Ostariophysi</taxon>
        <taxon>Cypriniformes</taxon>
        <taxon>Cyprinidae</taxon>
        <taxon>Labeoninae</taxon>
        <taxon>Labeonini</taxon>
        <taxon>Cirrhinus</taxon>
    </lineage>
</organism>
<dbReference type="Gene3D" id="1.20.1420.30">
    <property type="entry name" value="NCX, central ion-binding region"/>
    <property type="match status" value="1"/>
</dbReference>
<gene>
    <name evidence="11" type="ORF">M9458_023384</name>
</gene>
<evidence type="ECO:0000259" key="10">
    <source>
        <dbReference type="Pfam" id="PF01699"/>
    </source>
</evidence>
<evidence type="ECO:0000313" key="11">
    <source>
        <dbReference type="EMBL" id="KAL0180978.1"/>
    </source>
</evidence>
<dbReference type="InterPro" id="IPR004837">
    <property type="entry name" value="NaCa_Exmemb"/>
</dbReference>
<keyword evidence="8 9" id="KW-0472">Membrane</keyword>
<keyword evidence="12" id="KW-1185">Reference proteome</keyword>
<accession>A0ABD0Q5Q1</accession>
<feature type="non-terminal residue" evidence="11">
    <location>
        <position position="90"/>
    </location>
</feature>
<feature type="transmembrane region" description="Helical" evidence="9">
    <location>
        <begin position="40"/>
        <end position="64"/>
    </location>
</feature>